<reference evidence="1 2" key="1">
    <citation type="journal article" date="2013" name="Genome Announc.">
        <title>The Draft Genome Sequence of Sphingomonas paucimobilis Strain HER1398 (Proteobacteria), Host to the Giant PAU Phage, Indicates That It Is a Member of the Genus Sphingobacterium (Bacteroidetes).</title>
        <authorList>
            <person name="White R.A.III."/>
            <person name="Suttle C.A."/>
        </authorList>
    </citation>
    <scope>NUCLEOTIDE SEQUENCE [LARGE SCALE GENOMIC DNA]</scope>
    <source>
        <strain evidence="1 2">HER1398</strain>
    </source>
</reference>
<dbReference type="PATRIC" id="fig|1346330.5.peg.1781"/>
<dbReference type="AlphaFoldDB" id="U2JAF4"/>
<keyword evidence="2" id="KW-1185">Reference proteome</keyword>
<accession>U2JAF4</accession>
<comment type="caution">
    <text evidence="1">The sequence shown here is derived from an EMBL/GenBank/DDBJ whole genome shotgun (WGS) entry which is preliminary data.</text>
</comment>
<proteinExistence type="predicted"/>
<dbReference type="EMBL" id="ATDL01000014">
    <property type="protein sequence ID" value="ERJ59623.1"/>
    <property type="molecule type" value="Genomic_DNA"/>
</dbReference>
<dbReference type="RefSeq" id="WP_021069956.1">
    <property type="nucleotide sequence ID" value="NZ_ATDL01000014.1"/>
</dbReference>
<gene>
    <name evidence="1" type="ORF">M472_12655</name>
</gene>
<evidence type="ECO:0000313" key="1">
    <source>
        <dbReference type="EMBL" id="ERJ59623.1"/>
    </source>
</evidence>
<dbReference type="STRING" id="1346330.M472_12655"/>
<protein>
    <submittedName>
        <fullName evidence="1">Uncharacterized protein</fullName>
    </submittedName>
</protein>
<evidence type="ECO:0000313" key="2">
    <source>
        <dbReference type="Proteomes" id="UP000016584"/>
    </source>
</evidence>
<dbReference type="OrthoDB" id="763804at2"/>
<name>U2JAF4_9SPHI</name>
<sequence>METLNKIELTKEFTQFCDIFGFTASEVLQEFVNNVDIAKYLCYPLDPYRWANLFMMEYLIALTKSEDILMKYGEFGEKWAAVMQKDKSDALNNTRALLDDWHKAVLENRIHEIMKDDSDTEDGELITEE</sequence>
<organism evidence="1 2">
    <name type="scientific">Sphingobacterium paucimobilis HER1398</name>
    <dbReference type="NCBI Taxonomy" id="1346330"/>
    <lineage>
        <taxon>Bacteria</taxon>
        <taxon>Pseudomonadati</taxon>
        <taxon>Bacteroidota</taxon>
        <taxon>Sphingobacteriia</taxon>
        <taxon>Sphingobacteriales</taxon>
        <taxon>Sphingobacteriaceae</taxon>
        <taxon>Sphingobacterium</taxon>
    </lineage>
</organism>
<dbReference type="Proteomes" id="UP000016584">
    <property type="component" value="Unassembled WGS sequence"/>
</dbReference>